<proteinExistence type="predicted"/>
<name>A0A0B0DG26_9MICC</name>
<dbReference type="EMBL" id="JROM01000022">
    <property type="protein sequence ID" value="KHE74224.1"/>
    <property type="molecule type" value="Genomic_DNA"/>
</dbReference>
<protein>
    <submittedName>
        <fullName evidence="1">CopG family transcriptional regulator</fullName>
    </submittedName>
</protein>
<comment type="caution">
    <text evidence="1">The sequence shown here is derived from an EMBL/GenBank/DDBJ whole genome shotgun (WGS) entry which is preliminary data.</text>
</comment>
<dbReference type="STRING" id="223184.AS25_07475"/>
<accession>A0A0B0DG26</accession>
<organism evidence="1 2">
    <name type="scientific">Kocuria marina</name>
    <dbReference type="NCBI Taxonomy" id="223184"/>
    <lineage>
        <taxon>Bacteria</taxon>
        <taxon>Bacillati</taxon>
        <taxon>Actinomycetota</taxon>
        <taxon>Actinomycetes</taxon>
        <taxon>Micrococcales</taxon>
        <taxon>Micrococcaceae</taxon>
        <taxon>Kocuria</taxon>
    </lineage>
</organism>
<sequence length="67" mass="7459">MAMTLRLTEDDERALAALAEADGISRQEATIRAIHEVAARRGHERQVTEASARARARYADVLDRLGR</sequence>
<dbReference type="Proteomes" id="UP000030664">
    <property type="component" value="Unassembled WGS sequence"/>
</dbReference>
<gene>
    <name evidence="1" type="ORF">AS25_07475</name>
</gene>
<evidence type="ECO:0000313" key="1">
    <source>
        <dbReference type="EMBL" id="KHE74224.1"/>
    </source>
</evidence>
<evidence type="ECO:0000313" key="2">
    <source>
        <dbReference type="Proteomes" id="UP000030664"/>
    </source>
</evidence>
<dbReference type="eggNOG" id="ENOG50337PZ">
    <property type="taxonomic scope" value="Bacteria"/>
</dbReference>
<dbReference type="AlphaFoldDB" id="A0A0B0DG26"/>
<reference evidence="1 2" key="1">
    <citation type="submission" date="2014-09" db="EMBL/GenBank/DDBJ databases">
        <title>High-quality draft genome sequence of Kocuria marina SO9-6, an actinobacterium isolated from a copper mine.</title>
        <authorList>
            <person name="Castro D.B."/>
            <person name="Pereira L.B."/>
            <person name="Silva M.V."/>
            <person name="Silva B.P."/>
            <person name="Zanardi B.R."/>
            <person name="Carlos C."/>
            <person name="Belgini D.R."/>
            <person name="Limache E.G."/>
            <person name="Lacerda G.V."/>
            <person name="Nery M.B."/>
            <person name="Gomes M.B."/>
            <person name="Souza S."/>
            <person name="Silva T.M."/>
            <person name="Rodrigues V.D."/>
            <person name="Paulino L.C."/>
            <person name="Vicentini R."/>
            <person name="Ferraz L.F."/>
            <person name="Ottoboni L.M."/>
        </authorList>
    </citation>
    <scope>NUCLEOTIDE SEQUENCE [LARGE SCALE GENOMIC DNA]</scope>
    <source>
        <strain evidence="1 2">SO9-6</strain>
    </source>
</reference>
<dbReference type="RefSeq" id="WP_035963994.1">
    <property type="nucleotide sequence ID" value="NZ_JALXLL010000008.1"/>
</dbReference>